<dbReference type="EMBL" id="BMAV01024236">
    <property type="protein sequence ID" value="GFS31343.1"/>
    <property type="molecule type" value="Genomic_DNA"/>
</dbReference>
<name>A0A8X6JR85_9ARAC</name>
<evidence type="ECO:0000313" key="2">
    <source>
        <dbReference type="Proteomes" id="UP000886998"/>
    </source>
</evidence>
<protein>
    <submittedName>
        <fullName evidence="1">Uncharacterized protein</fullName>
    </submittedName>
</protein>
<evidence type="ECO:0000313" key="1">
    <source>
        <dbReference type="EMBL" id="GFS31343.1"/>
    </source>
</evidence>
<dbReference type="AlphaFoldDB" id="A0A8X6JR85"/>
<dbReference type="Proteomes" id="UP000886998">
    <property type="component" value="Unassembled WGS sequence"/>
</dbReference>
<accession>A0A8X6JR85</accession>
<gene>
    <name evidence="1" type="ORF">TNIN_239961</name>
</gene>
<reference evidence="1" key="1">
    <citation type="submission" date="2020-08" db="EMBL/GenBank/DDBJ databases">
        <title>Multicomponent nature underlies the extraordinary mechanical properties of spider dragline silk.</title>
        <authorList>
            <person name="Kono N."/>
            <person name="Nakamura H."/>
            <person name="Mori M."/>
            <person name="Yoshida Y."/>
            <person name="Ohtoshi R."/>
            <person name="Malay A.D."/>
            <person name="Moran D.A.P."/>
            <person name="Tomita M."/>
            <person name="Numata K."/>
            <person name="Arakawa K."/>
        </authorList>
    </citation>
    <scope>NUCLEOTIDE SEQUENCE</scope>
</reference>
<comment type="caution">
    <text evidence="1">The sequence shown here is derived from an EMBL/GenBank/DDBJ whole genome shotgun (WGS) entry which is preliminary data.</text>
</comment>
<keyword evidence="2" id="KW-1185">Reference proteome</keyword>
<sequence>MIIHANGYKEDAQLNFDQRCGFYSFLFSASNRSKPSGFFVLESLMSFEDLENYQILPKTLLFVCHFVKNEIRWYSLIIPPSSADTDNFCRLLHV</sequence>
<proteinExistence type="predicted"/>
<organism evidence="1 2">
    <name type="scientific">Trichonephila inaurata madagascariensis</name>
    <dbReference type="NCBI Taxonomy" id="2747483"/>
    <lineage>
        <taxon>Eukaryota</taxon>
        <taxon>Metazoa</taxon>
        <taxon>Ecdysozoa</taxon>
        <taxon>Arthropoda</taxon>
        <taxon>Chelicerata</taxon>
        <taxon>Arachnida</taxon>
        <taxon>Araneae</taxon>
        <taxon>Araneomorphae</taxon>
        <taxon>Entelegynae</taxon>
        <taxon>Araneoidea</taxon>
        <taxon>Nephilidae</taxon>
        <taxon>Trichonephila</taxon>
        <taxon>Trichonephila inaurata</taxon>
    </lineage>
</organism>